<proteinExistence type="predicted"/>
<protein>
    <submittedName>
        <fullName evidence="1">Uncharacterized protein</fullName>
    </submittedName>
</protein>
<comment type="caution">
    <text evidence="1">The sequence shown here is derived from an EMBL/GenBank/DDBJ whole genome shotgun (WGS) entry which is preliminary data.</text>
</comment>
<reference evidence="1 2" key="1">
    <citation type="journal article" date="2022" name="Plant J.">
        <title>Chromosome-level genome of Camellia lanceoleosa provides a valuable resource for understanding genome evolution and self-incompatibility.</title>
        <authorList>
            <person name="Gong W."/>
            <person name="Xiao S."/>
            <person name="Wang L."/>
            <person name="Liao Z."/>
            <person name="Chang Y."/>
            <person name="Mo W."/>
            <person name="Hu G."/>
            <person name="Li W."/>
            <person name="Zhao G."/>
            <person name="Zhu H."/>
            <person name="Hu X."/>
            <person name="Ji K."/>
            <person name="Xiang X."/>
            <person name="Song Q."/>
            <person name="Yuan D."/>
            <person name="Jin S."/>
            <person name="Zhang L."/>
        </authorList>
    </citation>
    <scope>NUCLEOTIDE SEQUENCE [LARGE SCALE GENOMIC DNA]</scope>
    <source>
        <strain evidence="1">SQ_2022a</strain>
    </source>
</reference>
<name>A0ACC0F1U1_9ERIC</name>
<gene>
    <name evidence="1" type="ORF">LOK49_LG15G01730</name>
</gene>
<evidence type="ECO:0000313" key="2">
    <source>
        <dbReference type="Proteomes" id="UP001060215"/>
    </source>
</evidence>
<sequence>MWKGLQLAWSHGYRRVILETDSAEAFQAIQKATALHPQFNICQEVWELLHQDWVCDVHLIWREANGCADILAKKALGMTTRSEILSEEPPSLVSALAFDLQEGGSSRVVRL</sequence>
<evidence type="ECO:0000313" key="1">
    <source>
        <dbReference type="EMBL" id="KAI7982103.1"/>
    </source>
</evidence>
<accession>A0ACC0F1U1</accession>
<keyword evidence="2" id="KW-1185">Reference proteome</keyword>
<dbReference type="Proteomes" id="UP001060215">
    <property type="component" value="Chromosome 11"/>
</dbReference>
<dbReference type="EMBL" id="CM045768">
    <property type="protein sequence ID" value="KAI7982103.1"/>
    <property type="molecule type" value="Genomic_DNA"/>
</dbReference>
<organism evidence="1 2">
    <name type="scientific">Camellia lanceoleosa</name>
    <dbReference type="NCBI Taxonomy" id="1840588"/>
    <lineage>
        <taxon>Eukaryota</taxon>
        <taxon>Viridiplantae</taxon>
        <taxon>Streptophyta</taxon>
        <taxon>Embryophyta</taxon>
        <taxon>Tracheophyta</taxon>
        <taxon>Spermatophyta</taxon>
        <taxon>Magnoliopsida</taxon>
        <taxon>eudicotyledons</taxon>
        <taxon>Gunneridae</taxon>
        <taxon>Pentapetalae</taxon>
        <taxon>asterids</taxon>
        <taxon>Ericales</taxon>
        <taxon>Theaceae</taxon>
        <taxon>Camellia</taxon>
    </lineage>
</organism>